<accession>A0A8E1W5H9</accession>
<dbReference type="GO" id="GO:0005524">
    <property type="term" value="F:ATP binding"/>
    <property type="evidence" value="ECO:0007669"/>
    <property type="project" value="UniProtKB-KW"/>
</dbReference>
<feature type="binding site" evidence="1">
    <location>
        <position position="267"/>
    </location>
    <ligand>
        <name>ATP</name>
        <dbReference type="ChEBI" id="CHEBI:30616"/>
    </ligand>
</feature>
<evidence type="ECO:0000256" key="3">
    <source>
        <dbReference type="PIRSR" id="PIRSR640198-2"/>
    </source>
</evidence>
<gene>
    <name evidence="5" type="ORF">H5411_36090</name>
</gene>
<evidence type="ECO:0000256" key="1">
    <source>
        <dbReference type="PIRSR" id="PIRSR038925-1"/>
    </source>
</evidence>
<dbReference type="InterPro" id="IPR026287">
    <property type="entry name" value="SoFic-like"/>
</dbReference>
<feature type="binding site" evidence="1">
    <location>
        <begin position="230"/>
        <end position="236"/>
    </location>
    <ligand>
        <name>ATP</name>
        <dbReference type="ChEBI" id="CHEBI:30616"/>
    </ligand>
</feature>
<dbReference type="InterPro" id="IPR011991">
    <property type="entry name" value="ArsR-like_HTH"/>
</dbReference>
<keyword evidence="1" id="KW-0547">Nucleotide-binding</keyword>
<protein>
    <submittedName>
        <fullName evidence="5">Fic family protein</fullName>
    </submittedName>
</protein>
<dbReference type="PANTHER" id="PTHR13504">
    <property type="entry name" value="FIDO DOMAIN-CONTAINING PROTEIN DDB_G0283145"/>
    <property type="match status" value="1"/>
</dbReference>
<dbReference type="InterPro" id="IPR040198">
    <property type="entry name" value="Fido_containing"/>
</dbReference>
<feature type="binding site" evidence="3">
    <location>
        <begin position="229"/>
        <end position="236"/>
    </location>
    <ligand>
        <name>ATP</name>
        <dbReference type="ChEBI" id="CHEBI:30616"/>
    </ligand>
</feature>
<dbReference type="Pfam" id="PF13784">
    <property type="entry name" value="Fic_N"/>
    <property type="match status" value="1"/>
</dbReference>
<dbReference type="Pfam" id="PF02661">
    <property type="entry name" value="Fic"/>
    <property type="match status" value="1"/>
</dbReference>
<dbReference type="PANTHER" id="PTHR13504:SF38">
    <property type="entry name" value="FIDO DOMAIN-CONTAINING PROTEIN"/>
    <property type="match status" value="1"/>
</dbReference>
<sequence length="391" mass="42999">MEIETFRRSSIGHLVPVTGTDGRTKQPYSHFAFVPDPLPSEVALTAGTYKLLSEADRALGALDALTDQLPNPGLLVRPSLTREAISTSALEGTFAPYADVLQAQQASGEPATAEIREIQNYVKAAFEGLDLISKLPICLKVVSKLQQILVAGTRGDTYDAGRLRERLVCIGDRGRGIEQSRFVPPPNGDTLRDGVSAWEKWINAEQELPVLVKLALGHYQFETLHPFSDGNGRIGRLIITLQLIEEKILKYPVLNLSSWLEPRREDYIDHLLNTSKTGDFDPWVRFFAEAVKARALAAGNTIGRLTAFSQEVIDTMRGLGARGAVQDLAVTIIGYPMMTIPEVQNNLGVSYPTASSAIKKLEEAGFLREITGGNYGRQYICDRVFDELAEN</sequence>
<dbReference type="AlphaFoldDB" id="A0A8E1W5H9"/>
<feature type="binding site" evidence="1">
    <location>
        <position position="225"/>
    </location>
    <ligand>
        <name>ATP</name>
        <dbReference type="ChEBI" id="CHEBI:30616"/>
    </ligand>
</feature>
<feature type="active site" evidence="2">
    <location>
        <position position="225"/>
    </location>
</feature>
<comment type="caution">
    <text evidence="5">The sequence shown here is derived from an EMBL/GenBank/DDBJ whole genome shotgun (WGS) entry which is preliminary data.</text>
</comment>
<keyword evidence="1" id="KW-0067">ATP-binding</keyword>
<dbReference type="CDD" id="cd00090">
    <property type="entry name" value="HTH_ARSR"/>
    <property type="match status" value="1"/>
</dbReference>
<dbReference type="RefSeq" id="WP_183126408.1">
    <property type="nucleotide sequence ID" value="NZ_JACJHR010000075.1"/>
</dbReference>
<evidence type="ECO:0000259" key="4">
    <source>
        <dbReference type="PROSITE" id="PS51459"/>
    </source>
</evidence>
<dbReference type="InterPro" id="IPR036597">
    <property type="entry name" value="Fido-like_dom_sf"/>
</dbReference>
<evidence type="ECO:0000313" key="5">
    <source>
        <dbReference type="EMBL" id="MBB2504550.1"/>
    </source>
</evidence>
<feature type="domain" description="Fido" evidence="4">
    <location>
        <begin position="137"/>
        <end position="289"/>
    </location>
</feature>
<evidence type="ECO:0000313" key="6">
    <source>
        <dbReference type="Proteomes" id="UP000550260"/>
    </source>
</evidence>
<dbReference type="InterPro" id="IPR003812">
    <property type="entry name" value="Fido"/>
</dbReference>
<dbReference type="EMBL" id="JACJHR010000075">
    <property type="protein sequence ID" value="MBB2504550.1"/>
    <property type="molecule type" value="Genomic_DNA"/>
</dbReference>
<dbReference type="InterPro" id="IPR025758">
    <property type="entry name" value="Fic/DOC_N"/>
</dbReference>
<feature type="binding site" evidence="1">
    <location>
        <position position="91"/>
    </location>
    <ligand>
        <name>ATP</name>
        <dbReference type="ChEBI" id="CHEBI:30616"/>
    </ligand>
</feature>
<dbReference type="SUPFAM" id="SSF140931">
    <property type="entry name" value="Fic-like"/>
    <property type="match status" value="1"/>
</dbReference>
<reference evidence="5 6" key="1">
    <citation type="submission" date="2020-08" db="EMBL/GenBank/DDBJ databases">
        <title>Amycolatopsis echigonensis JCM 21831.</title>
        <authorList>
            <person name="Tedsree N."/>
            <person name="Kuncharoen N."/>
            <person name="Likhitwitayawuid K."/>
            <person name="Tanasupawat S."/>
        </authorList>
    </citation>
    <scope>NUCLEOTIDE SEQUENCE [LARGE SCALE GENOMIC DNA]</scope>
    <source>
        <strain evidence="5 6">JCM 21831</strain>
    </source>
</reference>
<dbReference type="PROSITE" id="PS51459">
    <property type="entry name" value="FIDO"/>
    <property type="match status" value="1"/>
</dbReference>
<name>A0A8E1W5H9_9PSEU</name>
<dbReference type="InterPro" id="IPR036390">
    <property type="entry name" value="WH_DNA-bd_sf"/>
</dbReference>
<dbReference type="Gene3D" id="1.10.3290.10">
    <property type="entry name" value="Fido-like domain"/>
    <property type="match status" value="1"/>
</dbReference>
<proteinExistence type="predicted"/>
<organism evidence="5 6">
    <name type="scientific">Amycolatopsis echigonensis</name>
    <dbReference type="NCBI Taxonomy" id="2576905"/>
    <lineage>
        <taxon>Bacteria</taxon>
        <taxon>Bacillati</taxon>
        <taxon>Actinomycetota</taxon>
        <taxon>Actinomycetes</taxon>
        <taxon>Pseudonocardiales</taxon>
        <taxon>Pseudonocardiaceae</taxon>
        <taxon>Amycolatopsis</taxon>
    </lineage>
</organism>
<dbReference type="Proteomes" id="UP000550260">
    <property type="component" value="Unassembled WGS sequence"/>
</dbReference>
<evidence type="ECO:0000256" key="2">
    <source>
        <dbReference type="PIRSR" id="PIRSR640198-1"/>
    </source>
</evidence>
<dbReference type="PIRSF" id="PIRSF038925">
    <property type="entry name" value="AMP-prot_trans"/>
    <property type="match status" value="1"/>
</dbReference>
<dbReference type="SUPFAM" id="SSF46785">
    <property type="entry name" value="Winged helix' DNA-binding domain"/>
    <property type="match status" value="1"/>
</dbReference>